<dbReference type="AlphaFoldDB" id="A0A0F8ZEG5"/>
<reference evidence="1" key="1">
    <citation type="journal article" date="2015" name="Nature">
        <title>Complex archaea that bridge the gap between prokaryotes and eukaryotes.</title>
        <authorList>
            <person name="Spang A."/>
            <person name="Saw J.H."/>
            <person name="Jorgensen S.L."/>
            <person name="Zaremba-Niedzwiedzka K."/>
            <person name="Martijn J."/>
            <person name="Lind A.E."/>
            <person name="van Eijk R."/>
            <person name="Schleper C."/>
            <person name="Guy L."/>
            <person name="Ettema T.J."/>
        </authorList>
    </citation>
    <scope>NUCLEOTIDE SEQUENCE</scope>
</reference>
<name>A0A0F8ZEG5_9ZZZZ</name>
<accession>A0A0F8ZEG5</accession>
<gene>
    <name evidence="1" type="ORF">LCGC14_3044850</name>
</gene>
<comment type="caution">
    <text evidence="1">The sequence shown here is derived from an EMBL/GenBank/DDBJ whole genome shotgun (WGS) entry which is preliminary data.</text>
</comment>
<sequence length="139" mass="15189">MGEDQVRDIVKQIVDITDEDWETFKTGSPGVYKFFTQIEQVGKHRIVAEVIESHYCAAGLKKGQKIVIEGGALIPEKSTAPLCMRAIGPLTGFVNTILEKIVDGQDPNDRVFKVAECLDPGLEAGGLGKVKFAVRTEPM</sequence>
<organism evidence="1">
    <name type="scientific">marine sediment metagenome</name>
    <dbReference type="NCBI Taxonomy" id="412755"/>
    <lineage>
        <taxon>unclassified sequences</taxon>
        <taxon>metagenomes</taxon>
        <taxon>ecological metagenomes</taxon>
    </lineage>
</organism>
<protein>
    <submittedName>
        <fullName evidence="1">Uncharacterized protein</fullName>
    </submittedName>
</protein>
<proteinExistence type="predicted"/>
<evidence type="ECO:0000313" key="1">
    <source>
        <dbReference type="EMBL" id="KKK58396.1"/>
    </source>
</evidence>
<dbReference type="EMBL" id="LAZR01064005">
    <property type="protein sequence ID" value="KKK58396.1"/>
    <property type="molecule type" value="Genomic_DNA"/>
</dbReference>